<dbReference type="EMBL" id="JBHUKU010000015">
    <property type="protein sequence ID" value="MFD2462287.1"/>
    <property type="molecule type" value="Genomic_DNA"/>
</dbReference>
<gene>
    <name evidence="2" type="ORF">ACFSYJ_27020</name>
</gene>
<comment type="caution">
    <text evidence="2">The sequence shown here is derived from an EMBL/GenBank/DDBJ whole genome shotgun (WGS) entry which is preliminary data.</text>
</comment>
<dbReference type="Pfam" id="PF20060">
    <property type="entry name" value="DUF6459"/>
    <property type="match status" value="1"/>
</dbReference>
<evidence type="ECO:0000313" key="2">
    <source>
        <dbReference type="EMBL" id="MFD2462287.1"/>
    </source>
</evidence>
<dbReference type="Proteomes" id="UP001597419">
    <property type="component" value="Unassembled WGS sequence"/>
</dbReference>
<dbReference type="InterPro" id="IPR045596">
    <property type="entry name" value="DUF6459"/>
</dbReference>
<accession>A0ABW5GNE8</accession>
<evidence type="ECO:0000256" key="1">
    <source>
        <dbReference type="SAM" id="MobiDB-lite"/>
    </source>
</evidence>
<protein>
    <submittedName>
        <fullName evidence="2">Rv3235 family protein</fullName>
    </submittedName>
</protein>
<evidence type="ECO:0000313" key="3">
    <source>
        <dbReference type="Proteomes" id="UP001597419"/>
    </source>
</evidence>
<dbReference type="RefSeq" id="WP_345401149.1">
    <property type="nucleotide sequence ID" value="NZ_BAABHG010000012.1"/>
</dbReference>
<reference evidence="3" key="1">
    <citation type="journal article" date="2019" name="Int. J. Syst. Evol. Microbiol.">
        <title>The Global Catalogue of Microorganisms (GCM) 10K type strain sequencing project: providing services to taxonomists for standard genome sequencing and annotation.</title>
        <authorList>
            <consortium name="The Broad Institute Genomics Platform"/>
            <consortium name="The Broad Institute Genome Sequencing Center for Infectious Disease"/>
            <person name="Wu L."/>
            <person name="Ma J."/>
        </authorList>
    </citation>
    <scope>NUCLEOTIDE SEQUENCE [LARGE SCALE GENOMIC DNA]</scope>
    <source>
        <strain evidence="3">CGMCC 4.7643</strain>
    </source>
</reference>
<keyword evidence="3" id="KW-1185">Reference proteome</keyword>
<name>A0ABW5GNE8_9PSEU</name>
<sequence>MDSEHRLKTLTGYEPRPGHGRATTPLAPVRRLPARRALAVVREPAPPLDGPQIATVLTAILETHDGHRPAAQLEPLVDRALFDRLRTRGRTRSAARHRVRSVRLCAPAEDVVEACARVETGPRTIALATRFERSGGRWRCVRFDLLDPFATAQRLVA</sequence>
<feature type="region of interest" description="Disordered" evidence="1">
    <location>
        <begin position="1"/>
        <end position="25"/>
    </location>
</feature>
<proteinExistence type="predicted"/>
<organism evidence="2 3">
    <name type="scientific">Amycolatopsis samaneae</name>
    <dbReference type="NCBI Taxonomy" id="664691"/>
    <lineage>
        <taxon>Bacteria</taxon>
        <taxon>Bacillati</taxon>
        <taxon>Actinomycetota</taxon>
        <taxon>Actinomycetes</taxon>
        <taxon>Pseudonocardiales</taxon>
        <taxon>Pseudonocardiaceae</taxon>
        <taxon>Amycolatopsis</taxon>
    </lineage>
</organism>